<dbReference type="SMART" id="SM00382">
    <property type="entry name" value="AAA"/>
    <property type="match status" value="1"/>
</dbReference>
<dbReference type="SUPFAM" id="SSF90123">
    <property type="entry name" value="ABC transporter transmembrane region"/>
    <property type="match status" value="1"/>
</dbReference>
<dbReference type="InterPro" id="IPR027417">
    <property type="entry name" value="P-loop_NTPase"/>
</dbReference>
<protein>
    <submittedName>
        <fullName evidence="11">ABC transporter ATP-binding protein</fullName>
    </submittedName>
</protein>
<dbReference type="AlphaFoldDB" id="A0A4Z0GS00"/>
<dbReference type="InterPro" id="IPR003439">
    <property type="entry name" value="ABC_transporter-like_ATP-bd"/>
</dbReference>
<dbReference type="Gene3D" id="3.40.50.300">
    <property type="entry name" value="P-loop containing nucleotide triphosphate hydrolases"/>
    <property type="match status" value="1"/>
</dbReference>
<dbReference type="CDD" id="cd03254">
    <property type="entry name" value="ABCC_Glucan_exporter_like"/>
    <property type="match status" value="1"/>
</dbReference>
<dbReference type="InterPro" id="IPR017871">
    <property type="entry name" value="ABC_transporter-like_CS"/>
</dbReference>
<dbReference type="InterPro" id="IPR003593">
    <property type="entry name" value="AAA+_ATPase"/>
</dbReference>
<dbReference type="Pfam" id="PF00664">
    <property type="entry name" value="ABC_membrane"/>
    <property type="match status" value="1"/>
</dbReference>
<dbReference type="InterPro" id="IPR011527">
    <property type="entry name" value="ABC1_TM_dom"/>
</dbReference>
<comment type="subcellular location">
    <subcellularLocation>
        <location evidence="1">Cell membrane</location>
        <topology evidence="1">Multi-pass membrane protein</topology>
    </subcellularLocation>
</comment>
<reference evidence="11 12" key="1">
    <citation type="journal article" date="2015" name="Int. J. Syst. Evol. Microbiol.">
        <title>Sporolactobacillus shoreae sp. nov. and Sporolactobacillus spathodeae sp. nov., two spore-forming lactic acid bacteria isolated from tree barks in Thailand.</title>
        <authorList>
            <person name="Thamacharoensuk T."/>
            <person name="Kitahara M."/>
            <person name="Ohkuma M."/>
            <person name="Thongchul N."/>
            <person name="Tanasupawat S."/>
        </authorList>
    </citation>
    <scope>NUCLEOTIDE SEQUENCE [LARGE SCALE GENOMIC DNA]</scope>
    <source>
        <strain evidence="11 12">BK92</strain>
    </source>
</reference>
<feature type="domain" description="ABC transporter" evidence="9">
    <location>
        <begin position="360"/>
        <end position="594"/>
    </location>
</feature>
<sequence length="603" mass="67839">MTKSSLKERFYYPEDRVIEKPFNWAQLIRLLTYLKPYLKTLIPKAAAAMLASTAVRLIVPIIIGVYAFDNAIAKENYSLLYWLVGVTAFLYALSFVSNWYRIKTTNQLGQYVIHDLRESLFNHVQFLSHRFFDSRSAGSILVRIINDVNSMQDLFTNGVINTLMDMVTLVGIFVILFVLSPPLAIAVLLIIPLMFFISTKLRRKIRRAWQNVRMKMSKLNSHLNESIQGIRVTQSFTQEKGNMEYFKGVNVENFLAWKEASRKNAMFRPFVDLSNAAGSAILIWFGAYLINSGSIEIGTFISFSFYLGMFWGPISRLGQVYNQLLVAMASSERIFEFLDEKPSVPDKKNAVSMEKIRGTIDFDHVEFSYDESRKALKGINLHVPAGETLALVGHTGSGKTTIASLVSRFYDVTSGAVSFDGVDVRDINLRELRSSVGTVIQETYIFSGTIMENIRFGKPDATDQEVVKAAEAIGANSFIEALPHGYQTEVEERGNVLSVGERQLLSFARALLSDPRTLILDEATASIDTETELVIQAALKKLLKGRTSIIIAHRLSTIRDADHIVVLNEGEIVEQGSHDQLMKMRGKYFDLVLSQYNMLDSAS</sequence>
<keyword evidence="12" id="KW-1185">Reference proteome</keyword>
<dbReference type="InterPro" id="IPR039421">
    <property type="entry name" value="Type_1_exporter"/>
</dbReference>
<dbReference type="Pfam" id="PF00005">
    <property type="entry name" value="ABC_tran"/>
    <property type="match status" value="1"/>
</dbReference>
<dbReference type="InterPro" id="IPR036640">
    <property type="entry name" value="ABC1_TM_sf"/>
</dbReference>
<keyword evidence="2" id="KW-0813">Transport</keyword>
<dbReference type="PROSITE" id="PS50893">
    <property type="entry name" value="ABC_TRANSPORTER_2"/>
    <property type="match status" value="1"/>
</dbReference>
<feature type="transmembrane region" description="Helical" evidence="8">
    <location>
        <begin position="80"/>
        <end position="100"/>
    </location>
</feature>
<dbReference type="PANTHER" id="PTHR43394:SF1">
    <property type="entry name" value="ATP-BINDING CASSETTE SUB-FAMILY B MEMBER 10, MITOCHONDRIAL"/>
    <property type="match status" value="1"/>
</dbReference>
<dbReference type="GO" id="GO:0005886">
    <property type="term" value="C:plasma membrane"/>
    <property type="evidence" value="ECO:0007669"/>
    <property type="project" value="UniProtKB-SubCell"/>
</dbReference>
<dbReference type="GO" id="GO:0016887">
    <property type="term" value="F:ATP hydrolysis activity"/>
    <property type="evidence" value="ECO:0007669"/>
    <property type="project" value="InterPro"/>
</dbReference>
<dbReference type="EMBL" id="SRJD01000001">
    <property type="protein sequence ID" value="TGB00163.1"/>
    <property type="molecule type" value="Genomic_DNA"/>
</dbReference>
<dbReference type="SUPFAM" id="SSF52540">
    <property type="entry name" value="P-loop containing nucleoside triphosphate hydrolases"/>
    <property type="match status" value="1"/>
</dbReference>
<evidence type="ECO:0000256" key="1">
    <source>
        <dbReference type="ARBA" id="ARBA00004651"/>
    </source>
</evidence>
<dbReference type="PROSITE" id="PS00211">
    <property type="entry name" value="ABC_TRANSPORTER_1"/>
    <property type="match status" value="1"/>
</dbReference>
<evidence type="ECO:0000256" key="3">
    <source>
        <dbReference type="ARBA" id="ARBA00022692"/>
    </source>
</evidence>
<evidence type="ECO:0000256" key="6">
    <source>
        <dbReference type="ARBA" id="ARBA00022989"/>
    </source>
</evidence>
<evidence type="ECO:0000256" key="2">
    <source>
        <dbReference type="ARBA" id="ARBA00022448"/>
    </source>
</evidence>
<feature type="domain" description="ABC transmembrane type-1" evidence="10">
    <location>
        <begin position="45"/>
        <end position="324"/>
    </location>
</feature>
<keyword evidence="3 8" id="KW-0812">Transmembrane</keyword>
<dbReference type="Proteomes" id="UP000298347">
    <property type="component" value="Unassembled WGS sequence"/>
</dbReference>
<feature type="transmembrane region" description="Helical" evidence="8">
    <location>
        <begin position="45"/>
        <end position="68"/>
    </location>
</feature>
<name>A0A4Z0GS00_9BACL</name>
<evidence type="ECO:0000256" key="8">
    <source>
        <dbReference type="SAM" id="Phobius"/>
    </source>
</evidence>
<accession>A0A4Z0GS00</accession>
<dbReference type="FunFam" id="3.40.50.300:FF:000287">
    <property type="entry name" value="Multidrug ABC transporter ATP-binding protein"/>
    <property type="match status" value="1"/>
</dbReference>
<evidence type="ECO:0000256" key="7">
    <source>
        <dbReference type="ARBA" id="ARBA00023136"/>
    </source>
</evidence>
<evidence type="ECO:0000313" key="12">
    <source>
        <dbReference type="Proteomes" id="UP000298347"/>
    </source>
</evidence>
<comment type="caution">
    <text evidence="11">The sequence shown here is derived from an EMBL/GenBank/DDBJ whole genome shotgun (WGS) entry which is preliminary data.</text>
</comment>
<evidence type="ECO:0000256" key="5">
    <source>
        <dbReference type="ARBA" id="ARBA00022840"/>
    </source>
</evidence>
<organism evidence="11 12">
    <name type="scientific">Sporolactobacillus shoreae</name>
    <dbReference type="NCBI Taxonomy" id="1465501"/>
    <lineage>
        <taxon>Bacteria</taxon>
        <taxon>Bacillati</taxon>
        <taxon>Bacillota</taxon>
        <taxon>Bacilli</taxon>
        <taxon>Bacillales</taxon>
        <taxon>Sporolactobacillaceae</taxon>
        <taxon>Sporolactobacillus</taxon>
    </lineage>
</organism>
<dbReference type="PANTHER" id="PTHR43394">
    <property type="entry name" value="ATP-DEPENDENT PERMEASE MDL1, MITOCHONDRIAL"/>
    <property type="match status" value="1"/>
</dbReference>
<evidence type="ECO:0000256" key="4">
    <source>
        <dbReference type="ARBA" id="ARBA00022741"/>
    </source>
</evidence>
<evidence type="ECO:0000313" key="11">
    <source>
        <dbReference type="EMBL" id="TGB00163.1"/>
    </source>
</evidence>
<dbReference type="PROSITE" id="PS50929">
    <property type="entry name" value="ABC_TM1F"/>
    <property type="match status" value="1"/>
</dbReference>
<dbReference type="RefSeq" id="WP_135346809.1">
    <property type="nucleotide sequence ID" value="NZ_SRJD01000001.1"/>
</dbReference>
<proteinExistence type="predicted"/>
<dbReference type="CDD" id="cd18545">
    <property type="entry name" value="ABC_6TM_YknV_like"/>
    <property type="match status" value="1"/>
</dbReference>
<evidence type="ECO:0000259" key="9">
    <source>
        <dbReference type="PROSITE" id="PS50893"/>
    </source>
</evidence>
<dbReference type="GO" id="GO:0005524">
    <property type="term" value="F:ATP binding"/>
    <property type="evidence" value="ECO:0007669"/>
    <property type="project" value="UniProtKB-KW"/>
</dbReference>
<keyword evidence="5 11" id="KW-0067">ATP-binding</keyword>
<dbReference type="Gene3D" id="1.20.1560.10">
    <property type="entry name" value="ABC transporter type 1, transmembrane domain"/>
    <property type="match status" value="1"/>
</dbReference>
<evidence type="ECO:0000259" key="10">
    <source>
        <dbReference type="PROSITE" id="PS50929"/>
    </source>
</evidence>
<dbReference type="GO" id="GO:0015421">
    <property type="term" value="F:ABC-type oligopeptide transporter activity"/>
    <property type="evidence" value="ECO:0007669"/>
    <property type="project" value="TreeGrafter"/>
</dbReference>
<dbReference type="OrthoDB" id="9770415at2"/>
<keyword evidence="4" id="KW-0547">Nucleotide-binding</keyword>
<keyword evidence="6 8" id="KW-1133">Transmembrane helix</keyword>
<keyword evidence="7 8" id="KW-0472">Membrane</keyword>
<gene>
    <name evidence="11" type="ORF">E4665_00350</name>
</gene>